<dbReference type="Proteomes" id="UP000198855">
    <property type="component" value="Unassembled WGS sequence"/>
</dbReference>
<keyword evidence="9" id="KW-1185">Reference proteome</keyword>
<evidence type="ECO:0000313" key="9">
    <source>
        <dbReference type="Proteomes" id="UP000198855"/>
    </source>
</evidence>
<feature type="transmembrane region" description="Helical" evidence="7">
    <location>
        <begin position="119"/>
        <end position="137"/>
    </location>
</feature>
<dbReference type="PANTHER" id="PTHR30106:SF2">
    <property type="entry name" value="UPF0324 INNER MEMBRANE PROTEIN YEIH"/>
    <property type="match status" value="1"/>
</dbReference>
<feature type="transmembrane region" description="Helical" evidence="7">
    <location>
        <begin position="243"/>
        <end position="260"/>
    </location>
</feature>
<comment type="subcellular location">
    <subcellularLocation>
        <location evidence="1">Cell membrane</location>
        <topology evidence="1">Multi-pass membrane protein</topology>
    </subcellularLocation>
</comment>
<sequence length="360" mass="38318">MLEPSTTNNFEVIRMSTLVHAFTSKHKRRIPMLEWIYSLALTAAVAVAAYYLARLPVLDHIGQMALALTGTIIARQFFGYPERLRAGIPFASKYLLRLAIILCGLRLNIGTLLHQGPALLLQGAVTAAFATFCTLLIARKLRADTPLSLLLGIGTSICGAAAIAAVSPILKSRDEDTAAGAGLIALIGTIAAIGYTVLLPVLPLTDTQYGIWSGLTLHEIAHVPLAASAAGQEAVEAGLLAKLSRVLLLVPVSFILVFMMKRKGTLTPGTTVAFPWFLIGFVLMSVLGSLTPGTAFEIPAHLMTFLQQAPPFLLAMAMVGLGLNVDLRALRAKALRPLAAMAATTVLLSAVTLLLIRFVY</sequence>
<dbReference type="EMBL" id="FOMT01000006">
    <property type="protein sequence ID" value="SFF21801.1"/>
    <property type="molecule type" value="Genomic_DNA"/>
</dbReference>
<evidence type="ECO:0000256" key="7">
    <source>
        <dbReference type="SAM" id="Phobius"/>
    </source>
</evidence>
<feature type="transmembrane region" description="Helical" evidence="7">
    <location>
        <begin position="339"/>
        <end position="359"/>
    </location>
</feature>
<proteinExistence type="inferred from homology"/>
<feature type="transmembrane region" description="Helical" evidence="7">
    <location>
        <begin position="310"/>
        <end position="327"/>
    </location>
</feature>
<evidence type="ECO:0000313" key="8">
    <source>
        <dbReference type="EMBL" id="SFF21801.1"/>
    </source>
</evidence>
<feature type="transmembrane region" description="Helical" evidence="7">
    <location>
        <begin position="94"/>
        <end position="113"/>
    </location>
</feature>
<dbReference type="Pfam" id="PF03601">
    <property type="entry name" value="Cons_hypoth698"/>
    <property type="match status" value="1"/>
</dbReference>
<keyword evidence="5 7" id="KW-1133">Transmembrane helix</keyword>
<keyword evidence="3" id="KW-1003">Cell membrane</keyword>
<dbReference type="AlphaFoldDB" id="A0A1I2GZ40"/>
<name>A0A1I2GZ40_9BACL</name>
<evidence type="ECO:0000256" key="5">
    <source>
        <dbReference type="ARBA" id="ARBA00022989"/>
    </source>
</evidence>
<evidence type="ECO:0000256" key="2">
    <source>
        <dbReference type="ARBA" id="ARBA00007977"/>
    </source>
</evidence>
<reference evidence="9" key="1">
    <citation type="submission" date="2016-10" db="EMBL/GenBank/DDBJ databases">
        <authorList>
            <person name="Varghese N."/>
            <person name="Submissions S."/>
        </authorList>
    </citation>
    <scope>NUCLEOTIDE SEQUENCE [LARGE SCALE GENOMIC DNA]</scope>
    <source>
        <strain evidence="9">CGMCC 1.10784</strain>
    </source>
</reference>
<gene>
    <name evidence="8" type="ORF">SAMN05216378_5517</name>
</gene>
<evidence type="ECO:0000256" key="1">
    <source>
        <dbReference type="ARBA" id="ARBA00004651"/>
    </source>
</evidence>
<accession>A0A1I2GZ40</accession>
<dbReference type="GO" id="GO:0005886">
    <property type="term" value="C:plasma membrane"/>
    <property type="evidence" value="ECO:0007669"/>
    <property type="project" value="UniProtKB-SubCell"/>
</dbReference>
<evidence type="ECO:0000256" key="4">
    <source>
        <dbReference type="ARBA" id="ARBA00022692"/>
    </source>
</evidence>
<dbReference type="InterPro" id="IPR018383">
    <property type="entry name" value="UPF0324_pro"/>
</dbReference>
<keyword evidence="6 7" id="KW-0472">Membrane</keyword>
<feature type="transmembrane region" description="Helical" evidence="7">
    <location>
        <begin position="272"/>
        <end position="290"/>
    </location>
</feature>
<evidence type="ECO:0000256" key="3">
    <source>
        <dbReference type="ARBA" id="ARBA00022475"/>
    </source>
</evidence>
<protein>
    <submittedName>
        <fullName evidence="8">Conserved hypothetical integral membrane protein</fullName>
    </submittedName>
</protein>
<feature type="transmembrane region" description="Helical" evidence="7">
    <location>
        <begin position="35"/>
        <end position="53"/>
    </location>
</feature>
<keyword evidence="4 7" id="KW-0812">Transmembrane</keyword>
<dbReference type="PANTHER" id="PTHR30106">
    <property type="entry name" value="INNER MEMBRANE PROTEIN YEIH-RELATED"/>
    <property type="match status" value="1"/>
</dbReference>
<feature type="transmembrane region" description="Helical" evidence="7">
    <location>
        <begin position="149"/>
        <end position="170"/>
    </location>
</feature>
<comment type="similarity">
    <text evidence="2">Belongs to the UPF0324 family.</text>
</comment>
<evidence type="ECO:0000256" key="6">
    <source>
        <dbReference type="ARBA" id="ARBA00023136"/>
    </source>
</evidence>
<organism evidence="8 9">
    <name type="scientific">Paenibacillus catalpae</name>
    <dbReference type="NCBI Taxonomy" id="1045775"/>
    <lineage>
        <taxon>Bacteria</taxon>
        <taxon>Bacillati</taxon>
        <taxon>Bacillota</taxon>
        <taxon>Bacilli</taxon>
        <taxon>Bacillales</taxon>
        <taxon>Paenibacillaceae</taxon>
        <taxon>Paenibacillus</taxon>
    </lineage>
</organism>
<feature type="transmembrane region" description="Helical" evidence="7">
    <location>
        <begin position="182"/>
        <end position="202"/>
    </location>
</feature>